<evidence type="ECO:0000313" key="1">
    <source>
        <dbReference type="EMBL" id="KAF0675155.1"/>
    </source>
</evidence>
<organism evidence="1 2">
    <name type="scientific">Profundibacterium mesophilum KAUST100406-0324</name>
    <dbReference type="NCBI Taxonomy" id="1037889"/>
    <lineage>
        <taxon>Bacteria</taxon>
        <taxon>Pseudomonadati</taxon>
        <taxon>Pseudomonadota</taxon>
        <taxon>Alphaproteobacteria</taxon>
        <taxon>Rhodobacterales</taxon>
        <taxon>Roseobacteraceae</taxon>
        <taxon>Profundibacterium</taxon>
    </lineage>
</organism>
<evidence type="ECO:0000313" key="2">
    <source>
        <dbReference type="Proteomes" id="UP000698242"/>
    </source>
</evidence>
<dbReference type="InterPro" id="IPR010035">
    <property type="entry name" value="Thi_S"/>
</dbReference>
<dbReference type="OrthoDB" id="197113at2"/>
<dbReference type="RefSeq" id="WP_159966057.1">
    <property type="nucleotide sequence ID" value="NZ_APKE01000029.1"/>
</dbReference>
<dbReference type="CDD" id="cd00565">
    <property type="entry name" value="Ubl_ThiS"/>
    <property type="match status" value="1"/>
</dbReference>
<dbReference type="SUPFAM" id="SSF54285">
    <property type="entry name" value="MoaD/ThiS"/>
    <property type="match status" value="1"/>
</dbReference>
<dbReference type="Pfam" id="PF02597">
    <property type="entry name" value="ThiS"/>
    <property type="match status" value="1"/>
</dbReference>
<dbReference type="PANTHER" id="PTHR34472">
    <property type="entry name" value="SULFUR CARRIER PROTEIN THIS"/>
    <property type="match status" value="1"/>
</dbReference>
<dbReference type="InterPro" id="IPR012675">
    <property type="entry name" value="Beta-grasp_dom_sf"/>
</dbReference>
<keyword evidence="2" id="KW-1185">Reference proteome</keyword>
<dbReference type="Proteomes" id="UP000698242">
    <property type="component" value="Unassembled WGS sequence"/>
</dbReference>
<dbReference type="PANTHER" id="PTHR34472:SF1">
    <property type="entry name" value="SULFUR CARRIER PROTEIN THIS"/>
    <property type="match status" value="1"/>
</dbReference>
<comment type="caution">
    <text evidence="1">The sequence shown here is derived from an EMBL/GenBank/DDBJ whole genome shotgun (WGS) entry which is preliminary data.</text>
</comment>
<dbReference type="NCBIfam" id="TIGR01683">
    <property type="entry name" value="thiS"/>
    <property type="match status" value="1"/>
</dbReference>
<proteinExistence type="predicted"/>
<accession>A0A921NQ10</accession>
<sequence length="65" mass="6780">MKITVNGAPAELGASRLDAALVELGYGEAKIATALNERFVPATARPQTTLSEGDRLEIVSPRQGG</sequence>
<dbReference type="EMBL" id="APKE01000029">
    <property type="protein sequence ID" value="KAF0675155.1"/>
    <property type="molecule type" value="Genomic_DNA"/>
</dbReference>
<protein>
    <submittedName>
        <fullName evidence="1">Thiamine biosynthesis protein ThiG</fullName>
    </submittedName>
</protein>
<gene>
    <name evidence="1" type="primary">thiG</name>
    <name evidence="1" type="ORF">PMES_02523</name>
</gene>
<reference evidence="1" key="1">
    <citation type="submission" date="2013-03" db="EMBL/GenBank/DDBJ databases">
        <title>Genome Sequence of the Profundibacterium mesophilum strain KAUST100406-0324T from Red Sea, a novel genus in the family Rhodobacteraceae.</title>
        <authorList>
            <person name="Essack M."/>
            <person name="Alam I."/>
            <person name="Lafi F."/>
            <person name="Alawi W."/>
            <person name="Kamanu F."/>
            <person name="Al-Suwailem A."/>
            <person name="Lee O.O."/>
            <person name="Xu Y."/>
            <person name="Bajic V."/>
            <person name="Qian P.-Y."/>
            <person name="Archer J."/>
        </authorList>
    </citation>
    <scope>NUCLEOTIDE SEQUENCE</scope>
    <source>
        <strain evidence="1">KAUST100406-0324</strain>
    </source>
</reference>
<dbReference type="AlphaFoldDB" id="A0A921NQ10"/>
<dbReference type="InterPro" id="IPR016155">
    <property type="entry name" value="Mopterin_synth/thiamin_S_b"/>
</dbReference>
<dbReference type="InterPro" id="IPR003749">
    <property type="entry name" value="ThiS/MoaD-like"/>
</dbReference>
<dbReference type="Gene3D" id="3.10.20.30">
    <property type="match status" value="1"/>
</dbReference>
<name>A0A921NQ10_9RHOB</name>